<organism evidence="3 4">
    <name type="scientific">Apiospora phragmitis</name>
    <dbReference type="NCBI Taxonomy" id="2905665"/>
    <lineage>
        <taxon>Eukaryota</taxon>
        <taxon>Fungi</taxon>
        <taxon>Dikarya</taxon>
        <taxon>Ascomycota</taxon>
        <taxon>Pezizomycotina</taxon>
        <taxon>Sordariomycetes</taxon>
        <taxon>Xylariomycetidae</taxon>
        <taxon>Amphisphaeriales</taxon>
        <taxon>Apiosporaceae</taxon>
        <taxon>Apiospora</taxon>
    </lineage>
</organism>
<gene>
    <name evidence="3" type="ORF">PG994_004961</name>
</gene>
<evidence type="ECO:0000313" key="4">
    <source>
        <dbReference type="Proteomes" id="UP001480595"/>
    </source>
</evidence>
<keyword evidence="4" id="KW-1185">Reference proteome</keyword>
<keyword evidence="2" id="KW-0732">Signal</keyword>
<proteinExistence type="predicted"/>
<comment type="caution">
    <text evidence="3">The sequence shown here is derived from an EMBL/GenBank/DDBJ whole genome shotgun (WGS) entry which is preliminary data.</text>
</comment>
<dbReference type="EMBL" id="JAQQWL010000005">
    <property type="protein sequence ID" value="KAK8074062.1"/>
    <property type="molecule type" value="Genomic_DNA"/>
</dbReference>
<evidence type="ECO:0000256" key="1">
    <source>
        <dbReference type="SAM" id="MobiDB-lite"/>
    </source>
</evidence>
<feature type="region of interest" description="Disordered" evidence="1">
    <location>
        <begin position="33"/>
        <end position="77"/>
    </location>
</feature>
<dbReference type="GeneID" id="92089433"/>
<name>A0ABR1VTB5_9PEZI</name>
<feature type="chain" id="PRO_5047403698" evidence="2">
    <location>
        <begin position="19"/>
        <end position="77"/>
    </location>
</feature>
<evidence type="ECO:0000313" key="3">
    <source>
        <dbReference type="EMBL" id="KAK8074062.1"/>
    </source>
</evidence>
<accession>A0ABR1VTB5</accession>
<sequence>MQITSIFTGFLLGAVVLAAPLTELTEGIEATEPVAGSVNTAEDNTGGTGFTTSGFGIHNRQRDKTREHAEPGFGNLV</sequence>
<dbReference type="RefSeq" id="XP_066718537.1">
    <property type="nucleotide sequence ID" value="XM_066856370.1"/>
</dbReference>
<evidence type="ECO:0000256" key="2">
    <source>
        <dbReference type="SAM" id="SignalP"/>
    </source>
</evidence>
<feature type="signal peptide" evidence="2">
    <location>
        <begin position="1"/>
        <end position="18"/>
    </location>
</feature>
<reference evidence="3 4" key="1">
    <citation type="submission" date="2023-01" db="EMBL/GenBank/DDBJ databases">
        <title>Analysis of 21 Apiospora genomes using comparative genomics revels a genus with tremendous synthesis potential of carbohydrate active enzymes and secondary metabolites.</title>
        <authorList>
            <person name="Sorensen T."/>
        </authorList>
    </citation>
    <scope>NUCLEOTIDE SEQUENCE [LARGE SCALE GENOMIC DNA]</scope>
    <source>
        <strain evidence="3 4">CBS 135458</strain>
    </source>
</reference>
<dbReference type="Proteomes" id="UP001480595">
    <property type="component" value="Unassembled WGS sequence"/>
</dbReference>
<protein>
    <submittedName>
        <fullName evidence="3">Uncharacterized protein</fullName>
    </submittedName>
</protein>
<feature type="compositionally biased region" description="Basic and acidic residues" evidence="1">
    <location>
        <begin position="60"/>
        <end position="70"/>
    </location>
</feature>